<keyword evidence="6" id="KW-0813">Transport</keyword>
<protein>
    <recommendedName>
        <fullName evidence="5">NADH dehydrogenase [ubiquinone] 1 beta subcomplex subunit 5, mitochondrial</fullName>
    </recommendedName>
    <alternativeName>
        <fullName evidence="16">Complex I-SGDH</fullName>
    </alternativeName>
    <alternativeName>
        <fullName evidence="15">NADH-ubiquinone oxidoreductase SGDH subunit</fullName>
    </alternativeName>
</protein>
<dbReference type="eggNOG" id="KOG4632">
    <property type="taxonomic scope" value="Eukaryota"/>
</dbReference>
<keyword evidence="10" id="KW-0809">Transit peptide</keyword>
<evidence type="ECO:0000256" key="9">
    <source>
        <dbReference type="ARBA" id="ARBA00022792"/>
    </source>
</evidence>
<dbReference type="STRING" id="34506.A0A090LJB9"/>
<evidence type="ECO:0000256" key="8">
    <source>
        <dbReference type="ARBA" id="ARBA00022692"/>
    </source>
</evidence>
<dbReference type="CTD" id="36380005"/>
<evidence type="ECO:0000256" key="3">
    <source>
        <dbReference type="ARBA" id="ARBA00007152"/>
    </source>
</evidence>
<dbReference type="RefSeq" id="XP_024506840.1">
    <property type="nucleotide sequence ID" value="XM_024653355.1"/>
</dbReference>
<evidence type="ECO:0000256" key="1">
    <source>
        <dbReference type="ARBA" id="ARBA00003195"/>
    </source>
</evidence>
<comment type="subunit">
    <text evidence="4">Complex I is composed of 45 different subunits.</text>
</comment>
<evidence type="ECO:0000256" key="17">
    <source>
        <dbReference type="SAM" id="Phobius"/>
    </source>
</evidence>
<evidence type="ECO:0000256" key="16">
    <source>
        <dbReference type="ARBA" id="ARBA00032550"/>
    </source>
</evidence>
<gene>
    <name evidence="18 20 21" type="ORF">SRAE_2000230100</name>
</gene>
<proteinExistence type="inferred from homology"/>
<evidence type="ECO:0000313" key="18">
    <source>
        <dbReference type="EMBL" id="CEF67640.1"/>
    </source>
</evidence>
<dbReference type="GO" id="GO:0005743">
    <property type="term" value="C:mitochondrial inner membrane"/>
    <property type="evidence" value="ECO:0007669"/>
    <property type="project" value="UniProtKB-SubCell"/>
</dbReference>
<comment type="similarity">
    <text evidence="3">Belongs to the complex I NDUFB5 subunit family.</text>
</comment>
<evidence type="ECO:0000313" key="19">
    <source>
        <dbReference type="Proteomes" id="UP000035682"/>
    </source>
</evidence>
<dbReference type="PANTHER" id="PTHR13178:SF0">
    <property type="entry name" value="NADH DEHYDROGENASE [UBIQUINONE] 1 BETA SUBCOMPLEX SUBUNIT 5, MITOCHONDRIAL"/>
    <property type="match status" value="1"/>
</dbReference>
<dbReference type="WormBase" id="SRAE_2000230100">
    <property type="protein sequence ID" value="SRP06323"/>
    <property type="gene ID" value="WBGene00262511"/>
</dbReference>
<accession>A0A090LJB9</accession>
<evidence type="ECO:0000256" key="4">
    <source>
        <dbReference type="ARBA" id="ARBA00011533"/>
    </source>
</evidence>
<evidence type="ECO:0000256" key="10">
    <source>
        <dbReference type="ARBA" id="ARBA00022946"/>
    </source>
</evidence>
<keyword evidence="11" id="KW-0249">Electron transport</keyword>
<evidence type="ECO:0000256" key="15">
    <source>
        <dbReference type="ARBA" id="ARBA00032395"/>
    </source>
</evidence>
<dbReference type="GeneID" id="36380005"/>
<keyword evidence="8 17" id="KW-0812">Transmembrane</keyword>
<reference evidence="20" key="2">
    <citation type="submission" date="2020-12" db="UniProtKB">
        <authorList>
            <consortium name="WormBaseParasite"/>
        </authorList>
    </citation>
    <scope>IDENTIFICATION</scope>
</reference>
<evidence type="ECO:0000313" key="21">
    <source>
        <dbReference type="WormBase" id="SRAE_2000230100"/>
    </source>
</evidence>
<dbReference type="OMA" id="IRQWWAK"/>
<reference evidence="18 19" key="1">
    <citation type="submission" date="2014-09" db="EMBL/GenBank/DDBJ databases">
        <authorList>
            <person name="Martin A.A."/>
        </authorList>
    </citation>
    <scope>NUCLEOTIDE SEQUENCE</scope>
    <source>
        <strain evidence="19">ED321</strain>
        <strain evidence="18">ED321 Heterogonic</strain>
    </source>
</reference>
<name>A0A090LJB9_STRRB</name>
<evidence type="ECO:0000256" key="14">
    <source>
        <dbReference type="ARBA" id="ARBA00023136"/>
    </source>
</evidence>
<evidence type="ECO:0000256" key="2">
    <source>
        <dbReference type="ARBA" id="ARBA00004434"/>
    </source>
</evidence>
<evidence type="ECO:0000256" key="11">
    <source>
        <dbReference type="ARBA" id="ARBA00022982"/>
    </source>
</evidence>
<organism evidence="18">
    <name type="scientific">Strongyloides ratti</name>
    <name type="common">Parasitic roundworm</name>
    <dbReference type="NCBI Taxonomy" id="34506"/>
    <lineage>
        <taxon>Eukaryota</taxon>
        <taxon>Metazoa</taxon>
        <taxon>Ecdysozoa</taxon>
        <taxon>Nematoda</taxon>
        <taxon>Chromadorea</taxon>
        <taxon>Rhabditida</taxon>
        <taxon>Tylenchina</taxon>
        <taxon>Panagrolaimomorpha</taxon>
        <taxon>Strongyloidoidea</taxon>
        <taxon>Strongyloididae</taxon>
        <taxon>Strongyloides</taxon>
    </lineage>
</organism>
<dbReference type="WBParaSite" id="SRAE_2000230100.1">
    <property type="protein sequence ID" value="SRAE_2000230100.1"/>
    <property type="gene ID" value="WBGene00262511"/>
</dbReference>
<keyword evidence="7" id="KW-0679">Respiratory chain</keyword>
<dbReference type="Proteomes" id="UP000035682">
    <property type="component" value="Unplaced"/>
</dbReference>
<keyword evidence="13" id="KW-0496">Mitochondrion</keyword>
<keyword evidence="19" id="KW-1185">Reference proteome</keyword>
<dbReference type="InterPro" id="IPR019173">
    <property type="entry name" value="NADH_UbQ_OxRdtase_B5_su"/>
</dbReference>
<evidence type="ECO:0000256" key="7">
    <source>
        <dbReference type="ARBA" id="ARBA00022660"/>
    </source>
</evidence>
<dbReference type="PANTHER" id="PTHR13178">
    <property type="entry name" value="NADH-UBIQUINONE OXIDOREDUCTASE SGDH SUBUNIT"/>
    <property type="match status" value="1"/>
</dbReference>
<evidence type="ECO:0000256" key="12">
    <source>
        <dbReference type="ARBA" id="ARBA00022989"/>
    </source>
</evidence>
<comment type="subcellular location">
    <subcellularLocation>
        <location evidence="2">Mitochondrion inner membrane</location>
        <topology evidence="2">Single-pass membrane protein</topology>
    </subcellularLocation>
</comment>
<dbReference type="AlphaFoldDB" id="A0A090LJB9"/>
<keyword evidence="14 17" id="KW-0472">Membrane</keyword>
<dbReference type="OrthoDB" id="9995605at2759"/>
<evidence type="ECO:0000256" key="13">
    <source>
        <dbReference type="ARBA" id="ARBA00023128"/>
    </source>
</evidence>
<keyword evidence="12 17" id="KW-1133">Transmembrane helix</keyword>
<sequence length="187" mass="22551">MTVLSKVSSGALPLVKKHLVGLKPNEIYQLSIRLSHARVFVRRPGQLISNRMKDMAHFYFFGIGLFPFLLIVTYNHFKYGSCELKDIPEGEVPHYWQYERTPMRQWWAKHFGCSDIEYHERNLAYFVRQQTLALWRRQQDRVKHLVGERFDYKAWSYQPVSAKWVELAKWQKLREKTQYEQHGRYPE</sequence>
<keyword evidence="9" id="KW-0999">Mitochondrion inner membrane</keyword>
<evidence type="ECO:0000313" key="20">
    <source>
        <dbReference type="WBParaSite" id="SRAE_2000230100.1"/>
    </source>
</evidence>
<dbReference type="EMBL" id="LN609529">
    <property type="protein sequence ID" value="CEF67640.1"/>
    <property type="molecule type" value="Genomic_DNA"/>
</dbReference>
<comment type="function">
    <text evidence="1">Accessory subunit of the mitochondrial membrane respiratory chain NADH dehydrogenase (Complex I), that is believed not to be involved in catalysis. Complex I functions in the transfer of electrons from NADH to the respiratory chain. The immediate electron acceptor for the enzyme is believed to be ubiquinone.</text>
</comment>
<evidence type="ECO:0000256" key="6">
    <source>
        <dbReference type="ARBA" id="ARBA00022448"/>
    </source>
</evidence>
<dbReference type="Pfam" id="PF09781">
    <property type="entry name" value="NDUF_B5"/>
    <property type="match status" value="1"/>
</dbReference>
<feature type="transmembrane region" description="Helical" evidence="17">
    <location>
        <begin position="58"/>
        <end position="77"/>
    </location>
</feature>
<evidence type="ECO:0000256" key="5">
    <source>
        <dbReference type="ARBA" id="ARBA00015175"/>
    </source>
</evidence>
<keyword evidence="18" id="KW-0830">Ubiquinone</keyword>